<feature type="compositionally biased region" description="Polar residues" evidence="2">
    <location>
        <begin position="93"/>
        <end position="110"/>
    </location>
</feature>
<dbReference type="Pfam" id="PF07910">
    <property type="entry name" value="Peptidase_C78"/>
    <property type="match status" value="2"/>
</dbReference>
<feature type="domain" description="UFSP1/2/DUB catalytic" evidence="3">
    <location>
        <begin position="353"/>
        <end position="461"/>
    </location>
</feature>
<evidence type="ECO:0000313" key="5">
    <source>
        <dbReference type="Proteomes" id="UP001141806"/>
    </source>
</evidence>
<keyword evidence="1" id="KW-0378">Hydrolase</keyword>
<sequence>MSSSCPFCNRIIPLPELEWHANNHLVEEELSRDMELAKLIALTPEESPSSLANAKTHLSENEFARDMELAQLIALDPGDSSPRISDDRVEPFSSVSGETLEASTSTSSGKATDYEESCIEEQVSCLVKLQIRSTFHWVEGGLMTLLHKCLELENGSSITILSEHVNHFQSLKSEDVGWGCGWRNIQMLSSHLITQRHEVREVIFGGSGFVPDIPSLQRWLEIAWKRGFDAVGSNSFKQKIYGTREWIGTTECATLFRSFGVRARIVDFGRKEIPRSQFVQINGRDKRKVERVYGPMDKFLVNKHHGGPKARIINHEDTEISSVLSGSGNELDAPITITNDNLPAHNEFGRHPSMTKGHQVLVDWVWNYFSDKMSNKMDIPQRVIVSDKTPLYFQHFGHSRTIVGIQVRRQRPGIPEQYFLIVLDPGHRTVELESTLRKNVGWQRFIKRGVHTLKKPQYQLCYIDPGIAHAEEMEQLKTLDSIYFES</sequence>
<dbReference type="OrthoDB" id="288987at2759"/>
<dbReference type="Proteomes" id="UP001141806">
    <property type="component" value="Unassembled WGS sequence"/>
</dbReference>
<accession>A0A9Q0GNX5</accession>
<proteinExistence type="predicted"/>
<protein>
    <recommendedName>
        <fullName evidence="3">UFSP1/2/DUB catalytic domain-containing protein</fullName>
    </recommendedName>
</protein>
<dbReference type="PANTHER" id="PTHR48153">
    <property type="entry name" value="UFM1-SPECIFIC PROTEASE 2"/>
    <property type="match status" value="1"/>
</dbReference>
<feature type="domain" description="UFSP1/2/DUB catalytic" evidence="3">
    <location>
        <begin position="158"/>
        <end position="272"/>
    </location>
</feature>
<comment type="caution">
    <text evidence="4">The sequence shown here is derived from an EMBL/GenBank/DDBJ whole genome shotgun (WGS) entry which is preliminary data.</text>
</comment>
<name>A0A9Q0GNX5_9MAGN</name>
<feature type="region of interest" description="Disordered" evidence="2">
    <location>
        <begin position="77"/>
        <end position="113"/>
    </location>
</feature>
<dbReference type="PANTHER" id="PTHR48153:SF4">
    <property type="entry name" value="UBIQUITIN CARBOXYL-TERMINAL HYDROLASE MUG105"/>
    <property type="match status" value="1"/>
</dbReference>
<reference evidence="4" key="1">
    <citation type="journal article" date="2023" name="Plant J.">
        <title>The genome of the king protea, Protea cynaroides.</title>
        <authorList>
            <person name="Chang J."/>
            <person name="Duong T.A."/>
            <person name="Schoeman C."/>
            <person name="Ma X."/>
            <person name="Roodt D."/>
            <person name="Barker N."/>
            <person name="Li Z."/>
            <person name="Van de Peer Y."/>
            <person name="Mizrachi E."/>
        </authorList>
    </citation>
    <scope>NUCLEOTIDE SEQUENCE</scope>
    <source>
        <tissue evidence="4">Young leaves</tissue>
    </source>
</reference>
<evidence type="ECO:0000256" key="2">
    <source>
        <dbReference type="SAM" id="MobiDB-lite"/>
    </source>
</evidence>
<evidence type="ECO:0000256" key="1">
    <source>
        <dbReference type="ARBA" id="ARBA00022801"/>
    </source>
</evidence>
<organism evidence="4 5">
    <name type="scientific">Protea cynaroides</name>
    <dbReference type="NCBI Taxonomy" id="273540"/>
    <lineage>
        <taxon>Eukaryota</taxon>
        <taxon>Viridiplantae</taxon>
        <taxon>Streptophyta</taxon>
        <taxon>Embryophyta</taxon>
        <taxon>Tracheophyta</taxon>
        <taxon>Spermatophyta</taxon>
        <taxon>Magnoliopsida</taxon>
        <taxon>Proteales</taxon>
        <taxon>Proteaceae</taxon>
        <taxon>Protea</taxon>
    </lineage>
</organism>
<gene>
    <name evidence="4" type="ORF">NE237_027636</name>
</gene>
<dbReference type="InterPro" id="IPR012462">
    <property type="entry name" value="UFSP1/2_DUB_cat"/>
</dbReference>
<dbReference type="EMBL" id="JAMYWD010000012">
    <property type="protein sequence ID" value="KAJ4950804.1"/>
    <property type="molecule type" value="Genomic_DNA"/>
</dbReference>
<evidence type="ECO:0000259" key="3">
    <source>
        <dbReference type="Pfam" id="PF07910"/>
    </source>
</evidence>
<dbReference type="Gene3D" id="3.90.70.130">
    <property type="match status" value="2"/>
</dbReference>
<dbReference type="AlphaFoldDB" id="A0A9Q0GNX5"/>
<dbReference type="GO" id="GO:0019783">
    <property type="term" value="F:ubiquitin-like protein peptidase activity"/>
    <property type="evidence" value="ECO:0007669"/>
    <property type="project" value="UniProtKB-ARBA"/>
</dbReference>
<evidence type="ECO:0000313" key="4">
    <source>
        <dbReference type="EMBL" id="KAJ4950804.1"/>
    </source>
</evidence>
<keyword evidence="5" id="KW-1185">Reference proteome</keyword>